<dbReference type="InterPro" id="IPR050645">
    <property type="entry name" value="Histidine_acid_phosphatase"/>
</dbReference>
<dbReference type="InterPro" id="IPR000560">
    <property type="entry name" value="His_Pase_clade-2"/>
</dbReference>
<dbReference type="PROSITE" id="PS00616">
    <property type="entry name" value="HIS_ACID_PHOSPHAT_1"/>
    <property type="match status" value="1"/>
</dbReference>
<dbReference type="GeneID" id="114342161"/>
<feature type="chain" id="PRO_5028169688" description="acid phosphatase" evidence="8">
    <location>
        <begin position="24"/>
        <end position="375"/>
    </location>
</feature>
<evidence type="ECO:0000313" key="10">
    <source>
        <dbReference type="Proteomes" id="UP001652700"/>
    </source>
</evidence>
<name>A0A6P7GY89_DIAVI</name>
<evidence type="ECO:0000256" key="6">
    <source>
        <dbReference type="ARBA" id="ARBA00023157"/>
    </source>
</evidence>
<organism evidence="11">
    <name type="scientific">Diabrotica virgifera virgifera</name>
    <name type="common">western corn rootworm</name>
    <dbReference type="NCBI Taxonomy" id="50390"/>
    <lineage>
        <taxon>Eukaryota</taxon>
        <taxon>Metazoa</taxon>
        <taxon>Ecdysozoa</taxon>
        <taxon>Arthropoda</taxon>
        <taxon>Hexapoda</taxon>
        <taxon>Insecta</taxon>
        <taxon>Pterygota</taxon>
        <taxon>Neoptera</taxon>
        <taxon>Endopterygota</taxon>
        <taxon>Coleoptera</taxon>
        <taxon>Polyphaga</taxon>
        <taxon>Cucujiformia</taxon>
        <taxon>Chrysomeloidea</taxon>
        <taxon>Chrysomelidae</taxon>
        <taxon>Galerucinae</taxon>
        <taxon>Diabroticina</taxon>
        <taxon>Diabroticites</taxon>
        <taxon>Diabrotica</taxon>
    </lineage>
</organism>
<protein>
    <recommendedName>
        <fullName evidence="3">acid phosphatase</fullName>
        <ecNumber evidence="3">3.1.3.2</ecNumber>
    </recommendedName>
</protein>
<gene>
    <name evidence="11" type="primary">LOC114342161</name>
</gene>
<comment type="catalytic activity">
    <reaction evidence="1">
        <text>a phosphate monoester + H2O = an alcohol + phosphate</text>
        <dbReference type="Rhea" id="RHEA:15017"/>
        <dbReference type="ChEBI" id="CHEBI:15377"/>
        <dbReference type="ChEBI" id="CHEBI:30879"/>
        <dbReference type="ChEBI" id="CHEBI:43474"/>
        <dbReference type="ChEBI" id="CHEBI:67140"/>
        <dbReference type="EC" id="3.1.3.2"/>
    </reaction>
</comment>
<reference evidence="11" key="1">
    <citation type="submission" date="2025-04" db="UniProtKB">
        <authorList>
            <consortium name="RefSeq"/>
        </authorList>
    </citation>
    <scope>IDENTIFICATION</scope>
    <source>
        <tissue evidence="11">Whole insect</tissue>
    </source>
</reference>
<evidence type="ECO:0000256" key="8">
    <source>
        <dbReference type="SAM" id="SignalP"/>
    </source>
</evidence>
<keyword evidence="10" id="KW-1185">Reference proteome</keyword>
<evidence type="ECO:0000256" key="2">
    <source>
        <dbReference type="ARBA" id="ARBA00005375"/>
    </source>
</evidence>
<dbReference type="EC" id="3.1.3.2" evidence="3"/>
<dbReference type="PANTHER" id="PTHR11567">
    <property type="entry name" value="ACID PHOSPHATASE-RELATED"/>
    <property type="match status" value="1"/>
</dbReference>
<dbReference type="OrthoDB" id="10257284at2759"/>
<keyword evidence="4 8" id="KW-0732">Signal</keyword>
<evidence type="ECO:0000313" key="9">
    <source>
        <dbReference type="EnsemblMetazoa" id="XP_028148745.1"/>
    </source>
</evidence>
<dbReference type="CDD" id="cd07061">
    <property type="entry name" value="HP_HAP_like"/>
    <property type="match status" value="1"/>
</dbReference>
<dbReference type="GO" id="GO:0003993">
    <property type="term" value="F:acid phosphatase activity"/>
    <property type="evidence" value="ECO:0007669"/>
    <property type="project" value="UniProtKB-EC"/>
</dbReference>
<accession>A0A6P7GY89</accession>
<dbReference type="InterPro" id="IPR033379">
    <property type="entry name" value="Acid_Pase_AS"/>
</dbReference>
<dbReference type="KEGG" id="dvv:114342161"/>
<keyword evidence="6" id="KW-1015">Disulfide bond</keyword>
<dbReference type="Gene3D" id="3.40.50.1240">
    <property type="entry name" value="Phosphoglycerate mutase-like"/>
    <property type="match status" value="1"/>
</dbReference>
<evidence type="ECO:0000256" key="4">
    <source>
        <dbReference type="ARBA" id="ARBA00022729"/>
    </source>
</evidence>
<reference evidence="9" key="2">
    <citation type="submission" date="2025-05" db="UniProtKB">
        <authorList>
            <consortium name="EnsemblMetazoa"/>
        </authorList>
    </citation>
    <scope>IDENTIFICATION</scope>
</reference>
<evidence type="ECO:0000313" key="11">
    <source>
        <dbReference type="RefSeq" id="XP_028148745.1"/>
    </source>
</evidence>
<evidence type="ECO:0000256" key="7">
    <source>
        <dbReference type="ARBA" id="ARBA00023180"/>
    </source>
</evidence>
<sequence length="375" mass="43514">MCKNIKTCVFLASLVLVFTVFHSFKSTDLQVDNTNLVAVAVIQRHGDRAPSISYPLDENFNTNFWHMGFGQLTKTGIKRMYGLGQWYRQRYTNFLSESYSKDEIYIHSSNIDRCLMSITTLLAGLYPPKGYQLWNEKLVWQPIPVHTESIHVDQIITENRECKKFDQISAEYQQTEILPLEKNYTELLESISRKTGWSSTTFAEVATLYNEVLAAYNSFNPSALPDWLSELDMKAMEYISVLLYGGSIAGTSDMIRLRIGCLYQYLFQYFDSFSDSSLTHRPKFLLISAHDLTVLPLLKSMEAFKKLVKFGEAVIYELRRHTDGSFYINVFHRTQDDLEQLDILECGFNCNYSEYTKLFEKFCLDPKDWEIECNS</sequence>
<comment type="similarity">
    <text evidence="2">Belongs to the histidine acid phosphatase family.</text>
</comment>
<dbReference type="InParanoid" id="A0A6P7GY89"/>
<dbReference type="PANTHER" id="PTHR11567:SF211">
    <property type="entry name" value="PROSTATIC ACID PHOSPHATASE"/>
    <property type="match status" value="1"/>
</dbReference>
<dbReference type="Proteomes" id="UP001652700">
    <property type="component" value="Unplaced"/>
</dbReference>
<keyword evidence="7" id="KW-0325">Glycoprotein</keyword>
<dbReference type="Pfam" id="PF00328">
    <property type="entry name" value="His_Phos_2"/>
    <property type="match status" value="1"/>
</dbReference>
<keyword evidence="5" id="KW-0378">Hydrolase</keyword>
<dbReference type="RefSeq" id="XP_028148745.1">
    <property type="nucleotide sequence ID" value="XM_028292944.1"/>
</dbReference>
<evidence type="ECO:0000256" key="5">
    <source>
        <dbReference type="ARBA" id="ARBA00022801"/>
    </source>
</evidence>
<evidence type="ECO:0000256" key="3">
    <source>
        <dbReference type="ARBA" id="ARBA00012646"/>
    </source>
</evidence>
<feature type="signal peptide" evidence="8">
    <location>
        <begin position="1"/>
        <end position="23"/>
    </location>
</feature>
<dbReference type="InterPro" id="IPR029033">
    <property type="entry name" value="His_PPase_superfam"/>
</dbReference>
<dbReference type="EnsemblMetazoa" id="XM_028292944.1">
    <property type="protein sequence ID" value="XP_028148745.1"/>
    <property type="gene ID" value="LOC114342161"/>
</dbReference>
<proteinExistence type="inferred from homology"/>
<dbReference type="AlphaFoldDB" id="A0A6P7GY89"/>
<dbReference type="SUPFAM" id="SSF53254">
    <property type="entry name" value="Phosphoglycerate mutase-like"/>
    <property type="match status" value="1"/>
</dbReference>
<evidence type="ECO:0000256" key="1">
    <source>
        <dbReference type="ARBA" id="ARBA00000032"/>
    </source>
</evidence>